<proteinExistence type="predicted"/>
<dbReference type="Gene3D" id="3.90.70.10">
    <property type="entry name" value="Cysteine proteinases"/>
    <property type="match status" value="1"/>
</dbReference>
<dbReference type="RefSeq" id="WP_071648757.1">
    <property type="nucleotide sequence ID" value="NZ_CP017962.1"/>
</dbReference>
<dbReference type="KEGG" id="vhl:BME96_07065"/>
<evidence type="ECO:0000259" key="1">
    <source>
        <dbReference type="Pfam" id="PF13529"/>
    </source>
</evidence>
<dbReference type="PANTHER" id="PTHR37806:SF1">
    <property type="entry name" value="PEPTIDASE C39-LIKE DOMAIN-CONTAINING PROTEIN"/>
    <property type="match status" value="1"/>
</dbReference>
<dbReference type="InterPro" id="IPR039564">
    <property type="entry name" value="Peptidase_C39-like"/>
</dbReference>
<dbReference type="GeneID" id="71514143"/>
<organism evidence="2 3">
    <name type="scientific">Virgibacillus halodenitrificans</name>
    <name type="common">Bacillus halodenitrificans</name>
    <dbReference type="NCBI Taxonomy" id="1482"/>
    <lineage>
        <taxon>Bacteria</taxon>
        <taxon>Bacillati</taxon>
        <taxon>Bacillota</taxon>
        <taxon>Bacilli</taxon>
        <taxon>Bacillales</taxon>
        <taxon>Bacillaceae</taxon>
        <taxon>Virgibacillus</taxon>
    </lineage>
</organism>
<evidence type="ECO:0000313" key="2">
    <source>
        <dbReference type="EMBL" id="APC47946.1"/>
    </source>
</evidence>
<gene>
    <name evidence="2" type="ORF">BME96_07065</name>
</gene>
<dbReference type="PANTHER" id="PTHR37806">
    <property type="entry name" value="LMO0724 PROTEIN"/>
    <property type="match status" value="1"/>
</dbReference>
<dbReference type="Proteomes" id="UP000182945">
    <property type="component" value="Chromosome"/>
</dbReference>
<dbReference type="EMBL" id="CP017962">
    <property type="protein sequence ID" value="APC47946.1"/>
    <property type="molecule type" value="Genomic_DNA"/>
</dbReference>
<dbReference type="Pfam" id="PF13529">
    <property type="entry name" value="Peptidase_C39_2"/>
    <property type="match status" value="1"/>
</dbReference>
<dbReference type="InterPro" id="IPR038765">
    <property type="entry name" value="Papain-like_cys_pep_sf"/>
</dbReference>
<feature type="domain" description="Peptidase C39-like" evidence="1">
    <location>
        <begin position="11"/>
        <end position="172"/>
    </location>
</feature>
<accession>A0AAC9IXK3</accession>
<dbReference type="SUPFAM" id="SSF54001">
    <property type="entry name" value="Cysteine proteinases"/>
    <property type="match status" value="1"/>
</dbReference>
<dbReference type="AlphaFoldDB" id="A0AAC9IXK3"/>
<evidence type="ECO:0000313" key="3">
    <source>
        <dbReference type="Proteomes" id="UP000182945"/>
    </source>
</evidence>
<reference evidence="2 3" key="1">
    <citation type="submission" date="2016-11" db="EMBL/GenBank/DDBJ databases">
        <title>Complete genome sequencing of Virgibacillus halodenitrificans PDB-F2.</title>
        <authorList>
            <person name="Sun Z."/>
            <person name="Zhou Y."/>
            <person name="Li H."/>
        </authorList>
    </citation>
    <scope>NUCLEOTIDE SEQUENCE [LARGE SCALE GENOMIC DNA]</scope>
    <source>
        <strain evidence="2 3">PDB-F2</strain>
    </source>
</reference>
<sequence>MSKQESSIISSVPIDYQYPDLPTGCEATALSMLLRWADVKIDKFLVVDTLKKGEKVHMVDGVWYGANPNEEFVGDPYSDDSSFGVFEKPILEVVEKFLPGKGINLTGKPFNTLINYLEEGQPVMAWTTLKQQKTFHSKSWYDRSGHKIDWYRYEHAVTMVGFNEEYVFVNDPDTGKQEAYNRITFEENWISLGRRAISVAP</sequence>
<protein>
    <recommendedName>
        <fullName evidence="1">Peptidase C39-like domain-containing protein</fullName>
    </recommendedName>
</protein>
<name>A0AAC9IXK3_VIRHA</name>